<evidence type="ECO:0000313" key="1">
    <source>
        <dbReference type="EMBL" id="KAJ0042155.1"/>
    </source>
</evidence>
<dbReference type="EMBL" id="CM047739">
    <property type="protein sequence ID" value="KAJ0042155.1"/>
    <property type="molecule type" value="Genomic_DNA"/>
</dbReference>
<dbReference type="Proteomes" id="UP001163603">
    <property type="component" value="Chromosome 4"/>
</dbReference>
<sequence>MEGNSAVNLVLTKDTAVSSGNERVDDAKVDEHGVEGVLNGDEEVEPPHVGMVFSSQEEVRNYYIKYAQRQGFGIMRRSSRCGDDGKLTYFILACAQSGKTRSIANKKVHFRQMPKTNCKAKINVVVDPDGQIHVCSVVLEHNHDLSPGKLQRNIQKKSGGSRMKKRQEAKEQARKVMHQDSKSIDGEHWSIDTIPSVTAAVQDSLRHVLAKRAVEMVKSGMVIGLGSGSTLSLVIEELGKLIREGKLKDIVAVGANHQSRFVARQFGMTTVDLNDANDIDIVFDEVDEVDFNKNILKCRGAVHTVQKVIYSMAKACMILAEDTKVVHRLGSSIPVAVEVLPIALSPVLRRLVALGGVPEIRSAVMKDGPVITDLGNVVVDVSFPNGIQNPFELEKNLNMIPGVVDNGIVTGVATVVLVAAVKDGCNVKVMDLEEFIELVKARRDANSTT</sequence>
<proteinExistence type="predicted"/>
<keyword evidence="2" id="KW-1185">Reference proteome</keyword>
<organism evidence="1 2">
    <name type="scientific">Pistacia integerrima</name>
    <dbReference type="NCBI Taxonomy" id="434235"/>
    <lineage>
        <taxon>Eukaryota</taxon>
        <taxon>Viridiplantae</taxon>
        <taxon>Streptophyta</taxon>
        <taxon>Embryophyta</taxon>
        <taxon>Tracheophyta</taxon>
        <taxon>Spermatophyta</taxon>
        <taxon>Magnoliopsida</taxon>
        <taxon>eudicotyledons</taxon>
        <taxon>Gunneridae</taxon>
        <taxon>Pentapetalae</taxon>
        <taxon>rosids</taxon>
        <taxon>malvids</taxon>
        <taxon>Sapindales</taxon>
        <taxon>Anacardiaceae</taxon>
        <taxon>Pistacia</taxon>
    </lineage>
</organism>
<accession>A0ACC0YXN6</accession>
<name>A0ACC0YXN6_9ROSI</name>
<reference evidence="2" key="1">
    <citation type="journal article" date="2023" name="G3 (Bethesda)">
        <title>Genome assembly and association tests identify interacting loci associated with vigor, precocity, and sex in interspecific pistachio rootstocks.</title>
        <authorList>
            <person name="Palmer W."/>
            <person name="Jacygrad E."/>
            <person name="Sagayaradj S."/>
            <person name="Cavanaugh K."/>
            <person name="Han R."/>
            <person name="Bertier L."/>
            <person name="Beede B."/>
            <person name="Kafkas S."/>
            <person name="Golino D."/>
            <person name="Preece J."/>
            <person name="Michelmore R."/>
        </authorList>
    </citation>
    <scope>NUCLEOTIDE SEQUENCE [LARGE SCALE GENOMIC DNA]</scope>
</reference>
<protein>
    <submittedName>
        <fullName evidence="1">Uncharacterized protein</fullName>
    </submittedName>
</protein>
<comment type="caution">
    <text evidence="1">The sequence shown here is derived from an EMBL/GenBank/DDBJ whole genome shotgun (WGS) entry which is preliminary data.</text>
</comment>
<gene>
    <name evidence="1" type="ORF">Pint_18525</name>
</gene>
<evidence type="ECO:0000313" key="2">
    <source>
        <dbReference type="Proteomes" id="UP001163603"/>
    </source>
</evidence>